<gene>
    <name evidence="5" type="ORF">ABS861_00925</name>
</gene>
<sequence length="726" mass="84199">MKTIQQKKKDIQELREEIRNLRILHEKEGKNTFSFNLGYLPKFFIKREVMLDELKKKLDSKNQEVELSRMVLINGEYGTGKSELARSYAYSKESNIWTKVIWINAKTYDTLFNSFRNLAKELEIPTENDNDMDFNVVRDREIESIVQNVYQYFRDVKSLFIFDNTSKYKEIEKFLPSYFPNLFFHREKPYVLITSRSKNWEKEIEKTQLNDGFSLGEAITFIERALGIKDKLENRYLVELAEELNYLPLALVQGAAYIKQEKISISEYLKRYNEAIQKSNPDLLEALGITKELFTTLKLNLNKIRREKNVGHQSHDIVSCMACLDPNQIDIEEIFLQKKSEKGKQQVLDALNLLNKFSVIELEESIARVHKGIQKTVRVEKERTGIEEETLREMMTSFCLTNPNHVKSVWSHASKYSRLVNEFIDSIYDGGTILHLLAKDGNEKVIKLILEKIYPDKLSKVINGIDEKNFTSLDYAIIYGHLGTVQHLVRKGGDVNLKNTKGMNPLHFAAVYGRLDIAKYLVAQGAIIKSLNKDSMCPLHFAVIYGHLDIIKYLVEEGASINIKDKNNMRPLHFAVIYGRLDIIEYLVEKRANINLRSKEGESPLHFAVMHSQLDIVEYLIEKGASIDRQDEKNMSPLDYVIVYSNSEEIIYYLEDMHLAPDLKTQSHKRNLETFDEHTLPKKRKLKNISEALQFEDKSTVNLTHRSPISSFNSVSVQPANNDLRL</sequence>
<dbReference type="SUPFAM" id="SSF52540">
    <property type="entry name" value="P-loop containing nucleoside triphosphate hydrolases"/>
    <property type="match status" value="1"/>
</dbReference>
<keyword evidence="1" id="KW-0677">Repeat</keyword>
<protein>
    <submittedName>
        <fullName evidence="5">Ankyrin repeat domain-containing protein</fullName>
    </submittedName>
</protein>
<proteinExistence type="predicted"/>
<evidence type="ECO:0000313" key="5">
    <source>
        <dbReference type="EMBL" id="XCA34014.1"/>
    </source>
</evidence>
<dbReference type="SUPFAM" id="SSF48403">
    <property type="entry name" value="Ankyrin repeat"/>
    <property type="match status" value="1"/>
</dbReference>
<dbReference type="InterPro" id="IPR002110">
    <property type="entry name" value="Ankyrin_rpt"/>
</dbReference>
<dbReference type="SMART" id="SM00248">
    <property type="entry name" value="ANK"/>
    <property type="match status" value="7"/>
</dbReference>
<evidence type="ECO:0000256" key="4">
    <source>
        <dbReference type="SAM" id="Coils"/>
    </source>
</evidence>
<dbReference type="InterPro" id="IPR027417">
    <property type="entry name" value="P-loop_NTPase"/>
</dbReference>
<dbReference type="InterPro" id="IPR036770">
    <property type="entry name" value="Ankyrin_rpt-contain_sf"/>
</dbReference>
<evidence type="ECO:0000256" key="3">
    <source>
        <dbReference type="PROSITE-ProRule" id="PRU00023"/>
    </source>
</evidence>
<dbReference type="PROSITE" id="PS50297">
    <property type="entry name" value="ANK_REP_REGION"/>
    <property type="match status" value="6"/>
</dbReference>
<evidence type="ECO:0000256" key="2">
    <source>
        <dbReference type="ARBA" id="ARBA00023043"/>
    </source>
</evidence>
<evidence type="ECO:0000256" key="1">
    <source>
        <dbReference type="ARBA" id="ARBA00022737"/>
    </source>
</evidence>
<keyword evidence="4" id="KW-0175">Coiled coil</keyword>
<feature type="repeat" description="ANK" evidence="3">
    <location>
        <begin position="567"/>
        <end position="599"/>
    </location>
</feature>
<dbReference type="PANTHER" id="PTHR24124">
    <property type="entry name" value="ANKYRIN REPEAT FAMILY A"/>
    <property type="match status" value="1"/>
</dbReference>
<dbReference type="Gene3D" id="3.40.50.300">
    <property type="entry name" value="P-loop containing nucleotide triphosphate hydrolases"/>
    <property type="match status" value="1"/>
</dbReference>
<dbReference type="Pfam" id="PF12796">
    <property type="entry name" value="Ank_2"/>
    <property type="match status" value="2"/>
</dbReference>
<keyword evidence="2 3" id="KW-0040">ANK repeat</keyword>
<feature type="repeat" description="ANK" evidence="3">
    <location>
        <begin position="501"/>
        <end position="533"/>
    </location>
</feature>
<feature type="repeat" description="ANK" evidence="3">
    <location>
        <begin position="429"/>
        <end position="452"/>
    </location>
</feature>
<dbReference type="PROSITE" id="PS50088">
    <property type="entry name" value="ANK_REPEAT"/>
    <property type="match status" value="6"/>
</dbReference>
<name>A0AAU7YK86_9RICK</name>
<dbReference type="Gene3D" id="1.25.40.20">
    <property type="entry name" value="Ankyrin repeat-containing domain"/>
    <property type="match status" value="1"/>
</dbReference>
<reference evidence="5" key="1">
    <citation type="submission" date="2024-06" db="EMBL/GenBank/DDBJ databases">
        <title>Genome assembly of the Oeneis chryxus ivallda.</title>
        <authorList>
            <person name="MacDonald Z."/>
            <person name="Shaffer H.B."/>
            <person name="Gillespie T."/>
            <person name="Marimuthu M.P.A."/>
            <person name="Nguyen O."/>
            <person name="Fairbairn C.W."/>
            <person name="Seligmann W.E."/>
            <person name="Escalona M."/>
            <person name="Miller C."/>
            <person name="Toffelmier E."/>
        </authorList>
    </citation>
    <scope>NUCLEOTIDE SEQUENCE</scope>
    <source>
        <strain evidence="5">CCGP_102_HBS-TG_Oc004</strain>
    </source>
</reference>
<feature type="repeat" description="ANK" evidence="3">
    <location>
        <begin position="600"/>
        <end position="632"/>
    </location>
</feature>
<feature type="repeat" description="ANK" evidence="3">
    <location>
        <begin position="468"/>
        <end position="500"/>
    </location>
</feature>
<feature type="repeat" description="ANK" evidence="3">
    <location>
        <begin position="534"/>
        <end position="566"/>
    </location>
</feature>
<dbReference type="EMBL" id="CP158587">
    <property type="protein sequence ID" value="XCA34014.1"/>
    <property type="molecule type" value="Genomic_DNA"/>
</dbReference>
<feature type="coiled-coil region" evidence="4">
    <location>
        <begin position="1"/>
        <end position="71"/>
    </location>
</feature>
<dbReference type="PANTHER" id="PTHR24124:SF14">
    <property type="entry name" value="CHROMOSOME UNDETERMINED SCAFFOLD_25, WHOLE GENOME SHOTGUN SEQUENCE"/>
    <property type="match status" value="1"/>
</dbReference>
<dbReference type="AlphaFoldDB" id="A0AAU7YK86"/>
<dbReference type="PRINTS" id="PR01415">
    <property type="entry name" value="ANKYRIN"/>
</dbReference>
<accession>A0AAU7YK86</accession>
<dbReference type="GO" id="GO:0010468">
    <property type="term" value="P:regulation of gene expression"/>
    <property type="evidence" value="ECO:0007669"/>
    <property type="project" value="TreeGrafter"/>
</dbReference>
<organism evidence="5">
    <name type="scientific">Wolbachia endosymbiont of Oeneis ivallda</name>
    <dbReference type="NCBI Taxonomy" id="3171168"/>
    <lineage>
        <taxon>Bacteria</taxon>
        <taxon>Pseudomonadati</taxon>
        <taxon>Pseudomonadota</taxon>
        <taxon>Alphaproteobacteria</taxon>
        <taxon>Rickettsiales</taxon>
        <taxon>Anaplasmataceae</taxon>
        <taxon>Wolbachieae</taxon>
        <taxon>Wolbachia</taxon>
    </lineage>
</organism>